<reference evidence="1" key="1">
    <citation type="journal article" date="2020" name="Stud. Mycol.">
        <title>101 Dothideomycetes genomes: a test case for predicting lifestyles and emergence of pathogens.</title>
        <authorList>
            <person name="Haridas S."/>
            <person name="Albert R."/>
            <person name="Binder M."/>
            <person name="Bloem J."/>
            <person name="Labutti K."/>
            <person name="Salamov A."/>
            <person name="Andreopoulos B."/>
            <person name="Baker S."/>
            <person name="Barry K."/>
            <person name="Bills G."/>
            <person name="Bluhm B."/>
            <person name="Cannon C."/>
            <person name="Castanera R."/>
            <person name="Culley D."/>
            <person name="Daum C."/>
            <person name="Ezra D."/>
            <person name="Gonzalez J."/>
            <person name="Henrissat B."/>
            <person name="Kuo A."/>
            <person name="Liang C."/>
            <person name="Lipzen A."/>
            <person name="Lutzoni F."/>
            <person name="Magnuson J."/>
            <person name="Mondo S."/>
            <person name="Nolan M."/>
            <person name="Ohm R."/>
            <person name="Pangilinan J."/>
            <person name="Park H.-J."/>
            <person name="Ramirez L."/>
            <person name="Alfaro M."/>
            <person name="Sun H."/>
            <person name="Tritt A."/>
            <person name="Yoshinaga Y."/>
            <person name="Zwiers L.-H."/>
            <person name="Turgeon B."/>
            <person name="Goodwin S."/>
            <person name="Spatafora J."/>
            <person name="Crous P."/>
            <person name="Grigoriev I."/>
        </authorList>
    </citation>
    <scope>NUCLEOTIDE SEQUENCE</scope>
    <source>
        <strain evidence="1">ATCC 200398</strain>
    </source>
</reference>
<gene>
    <name evidence="1" type="ORF">BDR25DRAFT_363749</name>
</gene>
<evidence type="ECO:0000313" key="2">
    <source>
        <dbReference type="Proteomes" id="UP000799755"/>
    </source>
</evidence>
<organism evidence="1 2">
    <name type="scientific">Lindgomyces ingoldianus</name>
    <dbReference type="NCBI Taxonomy" id="673940"/>
    <lineage>
        <taxon>Eukaryota</taxon>
        <taxon>Fungi</taxon>
        <taxon>Dikarya</taxon>
        <taxon>Ascomycota</taxon>
        <taxon>Pezizomycotina</taxon>
        <taxon>Dothideomycetes</taxon>
        <taxon>Pleosporomycetidae</taxon>
        <taxon>Pleosporales</taxon>
        <taxon>Lindgomycetaceae</taxon>
        <taxon>Lindgomyces</taxon>
    </lineage>
</organism>
<accession>A0ACB6Q747</accession>
<comment type="caution">
    <text evidence="1">The sequence shown here is derived from an EMBL/GenBank/DDBJ whole genome shotgun (WGS) entry which is preliminary data.</text>
</comment>
<evidence type="ECO:0000313" key="1">
    <source>
        <dbReference type="EMBL" id="KAF2462641.1"/>
    </source>
</evidence>
<protein>
    <submittedName>
        <fullName evidence="1">Uncharacterized protein</fullName>
    </submittedName>
</protein>
<dbReference type="EMBL" id="MU003569">
    <property type="protein sequence ID" value="KAF2462641.1"/>
    <property type="molecule type" value="Genomic_DNA"/>
</dbReference>
<sequence length="316" mass="35498">MKSRAASQALSPSPRLSWLLKPGDEEAIREWQIKSSSSLVGGNANLGVNMIAMPSIVHIIFIVVLKPPPATDLIHEVRLHGQLQNSLISPLPWRNSTWRTFSHPSIVTDAREVDVEVLPLSLTSPTLVFRLLLIGWRENVDRNPLIEPLHLVLLRLKIQMGLNNDLVCLWHLLHRGYLAGLCVDGGAAPMCESTSCFRSTAIMLQVGRLKTPVAWTSWTVRTPFSLALTISVNQFPSLNHRGSSLEPQKEKSCPGPYLRHTKSVITPPTRDREKAPTHLSWAFKIIKQSRHAARTRLFSLAMYKRMVHTLLRSSYP</sequence>
<name>A0ACB6Q747_9PLEO</name>
<keyword evidence="2" id="KW-1185">Reference proteome</keyword>
<proteinExistence type="predicted"/>
<dbReference type="Proteomes" id="UP000799755">
    <property type="component" value="Unassembled WGS sequence"/>
</dbReference>